<dbReference type="EMBL" id="RQXV01000001">
    <property type="protein sequence ID" value="RRD01051.1"/>
    <property type="molecule type" value="Genomic_DNA"/>
</dbReference>
<organism evidence="6 7">
    <name type="scientific">Amphritea balenae</name>
    <dbReference type="NCBI Taxonomy" id="452629"/>
    <lineage>
        <taxon>Bacteria</taxon>
        <taxon>Pseudomonadati</taxon>
        <taxon>Pseudomonadota</taxon>
        <taxon>Gammaproteobacteria</taxon>
        <taxon>Oceanospirillales</taxon>
        <taxon>Oceanospirillaceae</taxon>
        <taxon>Amphritea</taxon>
    </lineage>
</organism>
<dbReference type="CDD" id="cd01949">
    <property type="entry name" value="GGDEF"/>
    <property type="match status" value="1"/>
</dbReference>
<feature type="domain" description="PAS" evidence="2">
    <location>
        <begin position="413"/>
        <end position="459"/>
    </location>
</feature>
<dbReference type="SMART" id="SM00267">
    <property type="entry name" value="GGDEF"/>
    <property type="match status" value="1"/>
</dbReference>
<dbReference type="AlphaFoldDB" id="A0A3P1SV64"/>
<dbReference type="Gene3D" id="3.30.70.270">
    <property type="match status" value="1"/>
</dbReference>
<dbReference type="Pfam" id="PF00563">
    <property type="entry name" value="EAL"/>
    <property type="match status" value="1"/>
</dbReference>
<dbReference type="InterPro" id="IPR052155">
    <property type="entry name" value="Biofilm_reg_signaling"/>
</dbReference>
<dbReference type="OrthoDB" id="6168558at2"/>
<dbReference type="InterPro" id="IPR001633">
    <property type="entry name" value="EAL_dom"/>
</dbReference>
<feature type="domain" description="PAC" evidence="3">
    <location>
        <begin position="486"/>
        <end position="538"/>
    </location>
</feature>
<comment type="cofactor">
    <cofactor evidence="1">
        <name>Mg(2+)</name>
        <dbReference type="ChEBI" id="CHEBI:18420"/>
    </cofactor>
</comment>
<proteinExistence type="predicted"/>
<evidence type="ECO:0000259" key="2">
    <source>
        <dbReference type="PROSITE" id="PS50112"/>
    </source>
</evidence>
<evidence type="ECO:0000259" key="3">
    <source>
        <dbReference type="PROSITE" id="PS50113"/>
    </source>
</evidence>
<dbReference type="CDD" id="cd00130">
    <property type="entry name" value="PAS"/>
    <property type="match status" value="4"/>
</dbReference>
<dbReference type="Proteomes" id="UP000267535">
    <property type="component" value="Unassembled WGS sequence"/>
</dbReference>
<evidence type="ECO:0000313" key="7">
    <source>
        <dbReference type="Proteomes" id="UP000267535"/>
    </source>
</evidence>
<dbReference type="SMART" id="SM00091">
    <property type="entry name" value="PAS"/>
    <property type="match status" value="4"/>
</dbReference>
<feature type="domain" description="EAL" evidence="4">
    <location>
        <begin position="712"/>
        <end position="966"/>
    </location>
</feature>
<dbReference type="Pfam" id="PF00990">
    <property type="entry name" value="GGDEF"/>
    <property type="match status" value="1"/>
</dbReference>
<dbReference type="Gene3D" id="3.20.20.450">
    <property type="entry name" value="EAL domain"/>
    <property type="match status" value="1"/>
</dbReference>
<keyword evidence="7" id="KW-1185">Reference proteome</keyword>
<sequence length="969" mass="108956">MTDIMGGLSTVVLSFLCELSGRFMAQNIVKDGRKTEGVSTINRTESLFRTLFDASPDGIFIVDSQGFVDCNPAVLTMFRVANKSELLGLMPDAISPEFQPDGSSSKLVAMQKVQMALMEGECPTFLWWHQTLDGRYVFPTEVVLRRIEFDDQVLLQGIVRDISDRYRAEKHLQNFFSQSLHLHLIASIEGVMLQLNPGWQTLLGYSPEELQGQSFFNLVHSDDLTATLTEMKRLDQGYKTLYFVNRYRHKNGSYRTIAWSATADIDDHSIFAIGTDITEQKKIEEDLRNSEAEFHQIFDNVTEAIFVHDAATGDIIKTNNVVEEMYGYTPEEVRSLAVSELSSNVPPYTQEEANALLGRALAGEEVKFQWHAKHKDGHLLWTEAQMRCAEIAGRDCILVIARDITARKATEKQMKILLQAVEQSPVSVVITDLHARIEYVNSNFEEISGYSADQVVGRNASLLKSGLTPVSYYQQLWQLLLSGQAWKGEFQNRRQDGSLYWERVQIAPVQDDQGQVHHYLAVKEDITELKAQQDKILHQAHYDSLTQLPNRFLCLDRLGQQIKEAERNDHSIAVLFLDLDDFKRVNDSLGHDAGDSLLISAAARLQSVVRGTDTVGRLGGDEFIVLLSDLSDINIAAQIAEQILLLFQQPFTMDKREIVTTTSIGIACFPSDGKDSAELLRNADTAMYAAKQEGRNVFQFYTEAMNLQVARQLQLEELLYNALERDEFEVHYQPVLHIGSREITSAEALLRWHPSGIGPVYPDEFIPILEKTGGIIQVGNFVLEQSLKMAASIKAESLPGFHIAVNISPRQLRNADFPEYLFKLLKQYKFPATSLTLEITEGVLMTGYSIIEAAIKQLISKGVHIAMDDFGTGYSSLSYLRNYPFHALKIDRSFIRDITHDKADLELVNAAIAMAHSLELVVVAEGVETEQQLDLLALKACDYAQGFLFSKAVPKQAFFSLMSSKTERS</sequence>
<dbReference type="InterPro" id="IPR043128">
    <property type="entry name" value="Rev_trsase/Diguanyl_cyclase"/>
</dbReference>
<comment type="caution">
    <text evidence="6">The sequence shown here is derived from an EMBL/GenBank/DDBJ whole genome shotgun (WGS) entry which is preliminary data.</text>
</comment>
<gene>
    <name evidence="6" type="ORF">EHS89_00345</name>
</gene>
<evidence type="ECO:0000259" key="4">
    <source>
        <dbReference type="PROSITE" id="PS50883"/>
    </source>
</evidence>
<dbReference type="SUPFAM" id="SSF55073">
    <property type="entry name" value="Nucleotide cyclase"/>
    <property type="match status" value="1"/>
</dbReference>
<dbReference type="Pfam" id="PF08447">
    <property type="entry name" value="PAS_3"/>
    <property type="match status" value="1"/>
</dbReference>
<reference evidence="6 7" key="1">
    <citation type="submission" date="2018-11" db="EMBL/GenBank/DDBJ databases">
        <title>The draft genome sequence of Amphritea balenae JAMM 1525T.</title>
        <authorList>
            <person name="Fang Z."/>
            <person name="Zhang Y."/>
            <person name="Han X."/>
        </authorList>
    </citation>
    <scope>NUCLEOTIDE SEQUENCE [LARGE SCALE GENOMIC DNA]</scope>
    <source>
        <strain evidence="6 7">JAMM 1525</strain>
    </source>
</reference>
<dbReference type="InterPro" id="IPR035919">
    <property type="entry name" value="EAL_sf"/>
</dbReference>
<dbReference type="PROSITE" id="PS50113">
    <property type="entry name" value="PAC"/>
    <property type="match status" value="1"/>
</dbReference>
<evidence type="ECO:0000259" key="5">
    <source>
        <dbReference type="PROSITE" id="PS50887"/>
    </source>
</evidence>
<dbReference type="PROSITE" id="PS50883">
    <property type="entry name" value="EAL"/>
    <property type="match status" value="1"/>
</dbReference>
<feature type="domain" description="GGDEF" evidence="5">
    <location>
        <begin position="570"/>
        <end position="703"/>
    </location>
</feature>
<dbReference type="SUPFAM" id="SSF55785">
    <property type="entry name" value="PYP-like sensor domain (PAS domain)"/>
    <property type="match status" value="4"/>
</dbReference>
<dbReference type="Pfam" id="PF13426">
    <property type="entry name" value="PAS_9"/>
    <property type="match status" value="1"/>
</dbReference>
<feature type="domain" description="PAS" evidence="2">
    <location>
        <begin position="168"/>
        <end position="238"/>
    </location>
</feature>
<evidence type="ECO:0000256" key="1">
    <source>
        <dbReference type="ARBA" id="ARBA00001946"/>
    </source>
</evidence>
<dbReference type="InterPro" id="IPR029787">
    <property type="entry name" value="Nucleotide_cyclase"/>
</dbReference>
<dbReference type="InterPro" id="IPR000014">
    <property type="entry name" value="PAS"/>
</dbReference>
<dbReference type="Gene3D" id="3.30.450.20">
    <property type="entry name" value="PAS domain"/>
    <property type="match status" value="4"/>
</dbReference>
<dbReference type="CDD" id="cd01948">
    <property type="entry name" value="EAL"/>
    <property type="match status" value="1"/>
</dbReference>
<protein>
    <submittedName>
        <fullName evidence="6">PAS domain S-box protein</fullName>
    </submittedName>
</protein>
<name>A0A3P1SV64_9GAMM</name>
<dbReference type="GO" id="GO:0003824">
    <property type="term" value="F:catalytic activity"/>
    <property type="evidence" value="ECO:0007669"/>
    <property type="project" value="UniProtKB-ARBA"/>
</dbReference>
<feature type="domain" description="PAS" evidence="2">
    <location>
        <begin position="290"/>
        <end position="364"/>
    </location>
</feature>
<dbReference type="SUPFAM" id="SSF141868">
    <property type="entry name" value="EAL domain-like"/>
    <property type="match status" value="1"/>
</dbReference>
<dbReference type="SMART" id="SM00086">
    <property type="entry name" value="PAC"/>
    <property type="match status" value="3"/>
</dbReference>
<dbReference type="PANTHER" id="PTHR44757:SF2">
    <property type="entry name" value="BIOFILM ARCHITECTURE MAINTENANCE PROTEIN MBAA"/>
    <property type="match status" value="1"/>
</dbReference>
<dbReference type="FunFam" id="3.30.70.270:FF:000001">
    <property type="entry name" value="Diguanylate cyclase domain protein"/>
    <property type="match status" value="1"/>
</dbReference>
<dbReference type="PROSITE" id="PS50887">
    <property type="entry name" value="GGDEF"/>
    <property type="match status" value="1"/>
</dbReference>
<dbReference type="InterPro" id="IPR013655">
    <property type="entry name" value="PAS_fold_3"/>
</dbReference>
<dbReference type="InterPro" id="IPR013656">
    <property type="entry name" value="PAS_4"/>
</dbReference>
<dbReference type="Pfam" id="PF08448">
    <property type="entry name" value="PAS_4"/>
    <property type="match status" value="1"/>
</dbReference>
<dbReference type="SMART" id="SM00052">
    <property type="entry name" value="EAL"/>
    <property type="match status" value="1"/>
</dbReference>
<evidence type="ECO:0000313" key="6">
    <source>
        <dbReference type="EMBL" id="RRD01051.1"/>
    </source>
</evidence>
<dbReference type="InterPro" id="IPR001610">
    <property type="entry name" value="PAC"/>
</dbReference>
<dbReference type="NCBIfam" id="TIGR00229">
    <property type="entry name" value="sensory_box"/>
    <property type="match status" value="4"/>
</dbReference>
<dbReference type="InterPro" id="IPR000160">
    <property type="entry name" value="GGDEF_dom"/>
</dbReference>
<accession>A0A3P1SV64</accession>
<dbReference type="NCBIfam" id="TIGR00254">
    <property type="entry name" value="GGDEF"/>
    <property type="match status" value="1"/>
</dbReference>
<dbReference type="PROSITE" id="PS50112">
    <property type="entry name" value="PAS"/>
    <property type="match status" value="3"/>
</dbReference>
<dbReference type="Pfam" id="PF13188">
    <property type="entry name" value="PAS_8"/>
    <property type="match status" value="1"/>
</dbReference>
<dbReference type="PANTHER" id="PTHR44757">
    <property type="entry name" value="DIGUANYLATE CYCLASE DGCP"/>
    <property type="match status" value="1"/>
</dbReference>
<dbReference type="InterPro" id="IPR000700">
    <property type="entry name" value="PAS-assoc_C"/>
</dbReference>
<dbReference type="InterPro" id="IPR035965">
    <property type="entry name" value="PAS-like_dom_sf"/>
</dbReference>